<accession>A0A0M2P149</accession>
<evidence type="ECO:0008006" key="3">
    <source>
        <dbReference type="Google" id="ProtNLM"/>
    </source>
</evidence>
<gene>
    <name evidence="1" type="ORF">UF66_0675</name>
</gene>
<reference evidence="1 2" key="1">
    <citation type="submission" date="2015-03" db="EMBL/GenBank/DDBJ databases">
        <title>Genome Assembly of Staphylococcus cohnii subsp. cohnii strain G22B2.</title>
        <authorList>
            <person name="Nair G."/>
            <person name="Kaur G."/>
            <person name="Khatri I."/>
            <person name="Singh N.K."/>
            <person name="Sathyabama S."/>
            <person name="Maurya S.K."/>
            <person name="Subramanian S."/>
            <person name="Agrewala J.N."/>
            <person name="Mayilraj S."/>
        </authorList>
    </citation>
    <scope>NUCLEOTIDE SEQUENCE [LARGE SCALE GENOMIC DNA]</scope>
    <source>
        <strain evidence="1 2">G22B2</strain>
    </source>
</reference>
<protein>
    <recommendedName>
        <fullName evidence="3">DUF910 domain-containing protein</fullName>
    </recommendedName>
</protein>
<organism evidence="1 2">
    <name type="scientific">Staphylococcus cohnii subsp. cohnii</name>
    <dbReference type="NCBI Taxonomy" id="74704"/>
    <lineage>
        <taxon>Bacteria</taxon>
        <taxon>Bacillati</taxon>
        <taxon>Bacillota</taxon>
        <taxon>Bacilli</taxon>
        <taxon>Bacillales</taxon>
        <taxon>Staphylococcaceae</taxon>
        <taxon>Staphylococcus</taxon>
        <taxon>Staphylococcus cohnii species complex</taxon>
    </lineage>
</organism>
<dbReference type="Gene3D" id="1.10.287.760">
    <property type="entry name" value="YqgQ-like"/>
    <property type="match status" value="1"/>
</dbReference>
<evidence type="ECO:0000313" key="2">
    <source>
        <dbReference type="Proteomes" id="UP000034455"/>
    </source>
</evidence>
<dbReference type="Proteomes" id="UP000034455">
    <property type="component" value="Unassembled WGS sequence"/>
</dbReference>
<dbReference type="AlphaFoldDB" id="A0A0M2P149"/>
<dbReference type="SUPFAM" id="SSF158379">
    <property type="entry name" value="YqgQ-like"/>
    <property type="match status" value="1"/>
</dbReference>
<dbReference type="EMBL" id="LAKJ01000013">
    <property type="protein sequence ID" value="KKI63628.1"/>
    <property type="molecule type" value="Genomic_DNA"/>
</dbReference>
<evidence type="ECO:0000313" key="1">
    <source>
        <dbReference type="EMBL" id="KKI63628.1"/>
    </source>
</evidence>
<comment type="caution">
    <text evidence="1">The sequence shown here is derived from an EMBL/GenBank/DDBJ whole genome shotgun (WGS) entry which is preliminary data.</text>
</comment>
<dbReference type="RefSeq" id="WP_019469351.1">
    <property type="nucleotide sequence ID" value="NZ_PPQC01000025.1"/>
</dbReference>
<dbReference type="PATRIC" id="fig|74704.6.peg.689"/>
<sequence>MTVIHEINTFYDVQQLLKKFGFIIYFKDKSDIYEMMEQELHSLYEYSLITKDDYIKSKLIINQRKNER</sequence>
<dbReference type="InterPro" id="IPR023164">
    <property type="entry name" value="YqgQ-like_sf"/>
</dbReference>
<dbReference type="Pfam" id="PF06014">
    <property type="entry name" value="YqgQ-like"/>
    <property type="match status" value="1"/>
</dbReference>
<name>A0A0M2P149_STACC</name>
<proteinExistence type="predicted"/>
<dbReference type="InterPro" id="IPR009256">
    <property type="entry name" value="YqgQ-like"/>
</dbReference>